<comment type="caution">
    <text evidence="1">The sequence shown here is derived from an EMBL/GenBank/DDBJ whole genome shotgun (WGS) entry which is preliminary data.</text>
</comment>
<sequence length="179" mass="20287">MSCPTFSTSTITFFDSKITTSVLGQRHKPLRYLYALPSPDIVEKYSIKKGNGEGPMGSKSRLEIMKANRILKNGTAQKKSKKENAQDIISKSIQRVCAEKIKMIEKIYDRKFGFTIGYTMGSKSKLEIMKSYQILKNESEQKLKNNKKENALGVISKSLLNAVRKVRAGLLIHSKYFQL</sequence>
<evidence type="ECO:0000313" key="2">
    <source>
        <dbReference type="Proteomes" id="UP000310314"/>
    </source>
</evidence>
<protein>
    <submittedName>
        <fullName evidence="1">Uncharacterized protein</fullName>
    </submittedName>
</protein>
<dbReference type="EMBL" id="VATY01000003">
    <property type="protein sequence ID" value="TMM55817.1"/>
    <property type="molecule type" value="Genomic_DNA"/>
</dbReference>
<keyword evidence="2" id="KW-1185">Reference proteome</keyword>
<dbReference type="RefSeq" id="WP_138658686.1">
    <property type="nucleotide sequence ID" value="NZ_VATY01000003.1"/>
</dbReference>
<reference evidence="1 2" key="1">
    <citation type="submission" date="2019-05" db="EMBL/GenBank/DDBJ databases">
        <authorList>
            <person name="Zhang J.-Y."/>
            <person name="Feg X."/>
            <person name="Du Z.-J."/>
        </authorList>
    </citation>
    <scope>NUCLEOTIDE SEQUENCE [LARGE SCALE GENOMIC DNA]</scope>
    <source>
        <strain evidence="1 2">RZ26</strain>
    </source>
</reference>
<proteinExistence type="predicted"/>
<evidence type="ECO:0000313" key="1">
    <source>
        <dbReference type="EMBL" id="TMM55817.1"/>
    </source>
</evidence>
<dbReference type="OrthoDB" id="1444110at2"/>
<dbReference type="Proteomes" id="UP000310314">
    <property type="component" value="Unassembled WGS sequence"/>
</dbReference>
<gene>
    <name evidence="1" type="ORF">FEE95_14270</name>
</gene>
<accession>A0A5S3QEX8</accession>
<organism evidence="1 2">
    <name type="scientific">Maribacter algarum</name>
    <name type="common">ex Zhang et al. 2020</name>
    <dbReference type="NCBI Taxonomy" id="2578118"/>
    <lineage>
        <taxon>Bacteria</taxon>
        <taxon>Pseudomonadati</taxon>
        <taxon>Bacteroidota</taxon>
        <taxon>Flavobacteriia</taxon>
        <taxon>Flavobacteriales</taxon>
        <taxon>Flavobacteriaceae</taxon>
        <taxon>Maribacter</taxon>
    </lineage>
</organism>
<dbReference type="AlphaFoldDB" id="A0A5S3QEX8"/>
<name>A0A5S3QEX8_9FLAO</name>